<reference evidence="1" key="2">
    <citation type="submission" date="2020-09" db="EMBL/GenBank/DDBJ databases">
        <authorList>
            <person name="Sun Q."/>
            <person name="Ohkuma M."/>
        </authorList>
    </citation>
    <scope>NUCLEOTIDE SEQUENCE</scope>
    <source>
        <strain evidence="1">JCM 4346</strain>
    </source>
</reference>
<dbReference type="Gene3D" id="3.40.50.1240">
    <property type="entry name" value="Phosphoglycerate mutase-like"/>
    <property type="match status" value="1"/>
</dbReference>
<evidence type="ECO:0000313" key="1">
    <source>
        <dbReference type="EMBL" id="GGR27692.1"/>
    </source>
</evidence>
<evidence type="ECO:0000313" key="2">
    <source>
        <dbReference type="Proteomes" id="UP000658320"/>
    </source>
</evidence>
<dbReference type="Proteomes" id="UP000658320">
    <property type="component" value="Unassembled WGS sequence"/>
</dbReference>
<sequence>MTICLTILRAVAGDDTGGVVFDDGALSKSGLGEAGTTVTALPRYSAAFRGPSARCAQTAQVLGLKAALEPALRDFDYGEWRGRTAAEVAATDPYRFSAWLTDPDATPHGGESVRQLCQRFTNWLSSLPSQTDHILAVTEPAVIRAALVHALSAPVRAFWHLEVPPLVMVSLAPRCRSLEPGPSTWESAVSNAQDLWISPGRDAEGAPSRMIS</sequence>
<reference evidence="1" key="1">
    <citation type="journal article" date="2014" name="Int. J. Syst. Evol. Microbiol.">
        <title>Complete genome sequence of Corynebacterium casei LMG S-19264T (=DSM 44701T), isolated from a smear-ripened cheese.</title>
        <authorList>
            <consortium name="US DOE Joint Genome Institute (JGI-PGF)"/>
            <person name="Walter F."/>
            <person name="Albersmeier A."/>
            <person name="Kalinowski J."/>
            <person name="Ruckert C."/>
        </authorList>
    </citation>
    <scope>NUCLEOTIDE SEQUENCE</scope>
    <source>
        <strain evidence="1">JCM 4346</strain>
    </source>
</reference>
<dbReference type="SUPFAM" id="SSF53254">
    <property type="entry name" value="Phosphoglycerate mutase-like"/>
    <property type="match status" value="1"/>
</dbReference>
<dbReference type="AlphaFoldDB" id="A0A918FBH9"/>
<dbReference type="EMBL" id="BMSX01000012">
    <property type="protein sequence ID" value="GGR27692.1"/>
    <property type="molecule type" value="Genomic_DNA"/>
</dbReference>
<name>A0A918FBH9_9ACTN</name>
<protein>
    <recommendedName>
        <fullName evidence="3">Phosphoglycerate mutase</fullName>
    </recommendedName>
</protein>
<comment type="caution">
    <text evidence="1">The sequence shown here is derived from an EMBL/GenBank/DDBJ whole genome shotgun (WGS) entry which is preliminary data.</text>
</comment>
<evidence type="ECO:0008006" key="3">
    <source>
        <dbReference type="Google" id="ProtNLM"/>
    </source>
</evidence>
<proteinExistence type="predicted"/>
<keyword evidence="2" id="KW-1185">Reference proteome</keyword>
<gene>
    <name evidence="1" type="ORF">GCM10010251_49610</name>
</gene>
<dbReference type="InterPro" id="IPR029033">
    <property type="entry name" value="His_PPase_superfam"/>
</dbReference>
<organism evidence="1 2">
    <name type="scientific">Streptomyces aurantiogriseus</name>
    <dbReference type="NCBI Taxonomy" id="66870"/>
    <lineage>
        <taxon>Bacteria</taxon>
        <taxon>Bacillati</taxon>
        <taxon>Actinomycetota</taxon>
        <taxon>Actinomycetes</taxon>
        <taxon>Kitasatosporales</taxon>
        <taxon>Streptomycetaceae</taxon>
        <taxon>Streptomyces</taxon>
    </lineage>
</organism>
<accession>A0A918FBH9</accession>
<dbReference type="InterPro" id="IPR013078">
    <property type="entry name" value="His_Pase_superF_clade-1"/>
</dbReference>
<dbReference type="Pfam" id="PF00300">
    <property type="entry name" value="His_Phos_1"/>
    <property type="match status" value="1"/>
</dbReference>